<dbReference type="PANTHER" id="PTHR44846:SF1">
    <property type="entry name" value="MANNOSYL-D-GLYCERATE TRANSPORT_METABOLISM SYSTEM REPRESSOR MNGR-RELATED"/>
    <property type="match status" value="1"/>
</dbReference>
<dbReference type="InterPro" id="IPR028978">
    <property type="entry name" value="Chorismate_lyase_/UTRA_dom_sf"/>
</dbReference>
<dbReference type="PANTHER" id="PTHR44846">
    <property type="entry name" value="MANNOSYL-D-GLYCERATE TRANSPORT/METABOLISM SYSTEM REPRESSOR MNGR-RELATED"/>
    <property type="match status" value="1"/>
</dbReference>
<dbReference type="PROSITE" id="PS50949">
    <property type="entry name" value="HTH_GNTR"/>
    <property type="match status" value="1"/>
</dbReference>
<name>A0A2A4YQ80_9PROT</name>
<dbReference type="SMART" id="SM00345">
    <property type="entry name" value="HTH_GNTR"/>
    <property type="match status" value="1"/>
</dbReference>
<dbReference type="Gene3D" id="3.40.1410.10">
    <property type="entry name" value="Chorismate lyase-like"/>
    <property type="match status" value="1"/>
</dbReference>
<organism evidence="5">
    <name type="scientific">OCS116 cluster bacterium</name>
    <dbReference type="NCBI Taxonomy" id="2030921"/>
    <lineage>
        <taxon>Bacteria</taxon>
        <taxon>Pseudomonadati</taxon>
        <taxon>Pseudomonadota</taxon>
        <taxon>Alphaproteobacteria</taxon>
        <taxon>OCS116 cluster</taxon>
    </lineage>
</organism>
<dbReference type="SUPFAM" id="SSF64288">
    <property type="entry name" value="Chorismate lyase-like"/>
    <property type="match status" value="1"/>
</dbReference>
<dbReference type="PRINTS" id="PR00035">
    <property type="entry name" value="HTHGNTR"/>
</dbReference>
<dbReference type="InterPro" id="IPR036388">
    <property type="entry name" value="WH-like_DNA-bd_sf"/>
</dbReference>
<comment type="caution">
    <text evidence="5">The sequence shown here is derived from an EMBL/GenBank/DDBJ whole genome shotgun (WGS) entry which is preliminary data.</text>
</comment>
<gene>
    <name evidence="5" type="ORF">COB13_16835</name>
</gene>
<dbReference type="GO" id="GO:0003700">
    <property type="term" value="F:DNA-binding transcription factor activity"/>
    <property type="evidence" value="ECO:0007669"/>
    <property type="project" value="InterPro"/>
</dbReference>
<dbReference type="Pfam" id="PF00392">
    <property type="entry name" value="GntR"/>
    <property type="match status" value="1"/>
</dbReference>
<dbReference type="CDD" id="cd07377">
    <property type="entry name" value="WHTH_GntR"/>
    <property type="match status" value="1"/>
</dbReference>
<dbReference type="GO" id="GO:0003677">
    <property type="term" value="F:DNA binding"/>
    <property type="evidence" value="ECO:0007669"/>
    <property type="project" value="UniProtKB-KW"/>
</dbReference>
<evidence type="ECO:0000259" key="4">
    <source>
        <dbReference type="PROSITE" id="PS50949"/>
    </source>
</evidence>
<accession>A0A2A4YQ80</accession>
<keyword evidence="1" id="KW-0805">Transcription regulation</keyword>
<feature type="domain" description="HTH gntR-type" evidence="4">
    <location>
        <begin position="20"/>
        <end position="88"/>
    </location>
</feature>
<evidence type="ECO:0000256" key="1">
    <source>
        <dbReference type="ARBA" id="ARBA00023015"/>
    </source>
</evidence>
<dbReference type="InterPro" id="IPR000524">
    <property type="entry name" value="Tscrpt_reg_HTH_GntR"/>
</dbReference>
<evidence type="ECO:0000313" key="5">
    <source>
        <dbReference type="EMBL" id="PCI96914.1"/>
    </source>
</evidence>
<sequence>MHTFPCEEKKRGQQMRKTNQPIWLQISNTIRADIESGVYQANSKLPSLNQLAKQFEVNRNTARQALLYLQNIGLISVEQGRGTYILDKPSCININDNSQTSQNFIDFSKLDEKLVSSELIIPDVKSENILYLNEADKIWRIKSLIQSDDEPIALYSCEIQSNMLIYFKGSNILTPISLEESARQNEHLFVPQPTQVSAGLPEYEFKSLLGIKHTIPVLVAETNYVHAVDYGGDGSVVLRFKRYYVSNRVNIGFETSHILPISAIA</sequence>
<dbReference type="GO" id="GO:0045892">
    <property type="term" value="P:negative regulation of DNA-templated transcription"/>
    <property type="evidence" value="ECO:0007669"/>
    <property type="project" value="TreeGrafter"/>
</dbReference>
<keyword evidence="3" id="KW-0804">Transcription</keyword>
<keyword evidence="2" id="KW-0238">DNA-binding</keyword>
<dbReference type="AlphaFoldDB" id="A0A2A4YQ80"/>
<protein>
    <recommendedName>
        <fullName evidence="4">HTH gntR-type domain-containing protein</fullName>
    </recommendedName>
</protein>
<reference key="1">
    <citation type="submission" date="2017-08" db="EMBL/GenBank/DDBJ databases">
        <title>A dynamic microbial community with high functional redundancy inhabits the cold, oxic subseafloor aquifer.</title>
        <authorList>
            <person name="Tully B.J."/>
            <person name="Wheat C.G."/>
            <person name="Glazer B.T."/>
            <person name="Huber J.A."/>
        </authorList>
    </citation>
    <scope>NUCLEOTIDE SEQUENCE [LARGE SCALE GENOMIC DNA]</scope>
</reference>
<dbReference type="SUPFAM" id="SSF46785">
    <property type="entry name" value="Winged helix' DNA-binding domain"/>
    <property type="match status" value="1"/>
</dbReference>
<evidence type="ECO:0000256" key="2">
    <source>
        <dbReference type="ARBA" id="ARBA00023125"/>
    </source>
</evidence>
<reference evidence="5" key="2">
    <citation type="journal article" date="2018" name="ISME J.">
        <title>A dynamic microbial community with high functional redundancy inhabits the cold, oxic subseafloor aquifer.</title>
        <authorList>
            <person name="Tully B.J."/>
            <person name="Wheat C.G."/>
            <person name="Glazer B.T."/>
            <person name="Huber J.A."/>
        </authorList>
    </citation>
    <scope>NUCLEOTIDE SEQUENCE</scope>
    <source>
        <strain evidence="5">NORP83</strain>
    </source>
</reference>
<dbReference type="InterPro" id="IPR050679">
    <property type="entry name" value="Bact_HTH_transcr_reg"/>
</dbReference>
<evidence type="ECO:0000256" key="3">
    <source>
        <dbReference type="ARBA" id="ARBA00023163"/>
    </source>
</evidence>
<proteinExistence type="predicted"/>
<dbReference type="Gene3D" id="1.10.10.10">
    <property type="entry name" value="Winged helix-like DNA-binding domain superfamily/Winged helix DNA-binding domain"/>
    <property type="match status" value="1"/>
</dbReference>
<dbReference type="EMBL" id="NVUS01000036">
    <property type="protein sequence ID" value="PCI96914.1"/>
    <property type="molecule type" value="Genomic_DNA"/>
</dbReference>
<dbReference type="InterPro" id="IPR036390">
    <property type="entry name" value="WH_DNA-bd_sf"/>
</dbReference>